<proteinExistence type="predicted"/>
<evidence type="ECO:0000313" key="1">
    <source>
        <dbReference type="EMBL" id="GHD42256.1"/>
    </source>
</evidence>
<dbReference type="EMBL" id="BMZS01000002">
    <property type="protein sequence ID" value="GHD42256.1"/>
    <property type="molecule type" value="Genomic_DNA"/>
</dbReference>
<dbReference type="Proteomes" id="UP000630353">
    <property type="component" value="Unassembled WGS sequence"/>
</dbReference>
<protein>
    <recommendedName>
        <fullName evidence="3">P22 coat protein-gene protein 5</fullName>
    </recommendedName>
</protein>
<sequence length="384" mass="39837">MANSLSAVMPKILARGLLALREQAVMPRLVNADYSNDAARKGDTIDVPLPSAVAATDVNPSNTAPVPADTAPTVVQIPLNHWKKAGFHLTDREVLEIDAEESFVPMQMSEAVRALANAVNASVHAEYAGVYGFVGTAGSTPFAGDVSDATAARKLLNKQLAPRSDRRGVLDFDAEANALALPQFSDAEKVGSAGVKIEGEIGRKFGIDWVADDGVPTHVAGTASDGGSYTVTTAAASSAGAASVQLKTDTGTPTLVAGDVISFAGHAQTYVVMAGTSLTVGGVAVAIAPALRADVADAAAVTVRASHVVNLAFHRDAFALAMRPLSAGMADLALGNRILAMTDAQTGLSLRLEVSRQYKQTVWEFDVLWGVKLVRPELAVRIAG</sequence>
<reference evidence="1" key="2">
    <citation type="submission" date="2020-09" db="EMBL/GenBank/DDBJ databases">
        <authorList>
            <person name="Sun Q."/>
            <person name="Kim S."/>
        </authorList>
    </citation>
    <scope>NUCLEOTIDE SEQUENCE</scope>
    <source>
        <strain evidence="1">KCTC 42651</strain>
    </source>
</reference>
<dbReference type="RefSeq" id="WP_189987558.1">
    <property type="nucleotide sequence ID" value="NZ_BMZS01000002.1"/>
</dbReference>
<accession>A0A919CMZ4</accession>
<name>A0A919CMZ4_9PROT</name>
<dbReference type="AlphaFoldDB" id="A0A919CMZ4"/>
<organism evidence="1 2">
    <name type="scientific">Thalassobaculum fulvum</name>
    <dbReference type="NCBI Taxonomy" id="1633335"/>
    <lineage>
        <taxon>Bacteria</taxon>
        <taxon>Pseudomonadati</taxon>
        <taxon>Pseudomonadota</taxon>
        <taxon>Alphaproteobacteria</taxon>
        <taxon>Rhodospirillales</taxon>
        <taxon>Thalassobaculaceae</taxon>
        <taxon>Thalassobaculum</taxon>
    </lineage>
</organism>
<comment type="caution">
    <text evidence="1">The sequence shown here is derived from an EMBL/GenBank/DDBJ whole genome shotgun (WGS) entry which is preliminary data.</text>
</comment>
<keyword evidence="2" id="KW-1185">Reference proteome</keyword>
<reference evidence="1" key="1">
    <citation type="journal article" date="2014" name="Int. J. Syst. Evol. Microbiol.">
        <title>Complete genome sequence of Corynebacterium casei LMG S-19264T (=DSM 44701T), isolated from a smear-ripened cheese.</title>
        <authorList>
            <consortium name="US DOE Joint Genome Institute (JGI-PGF)"/>
            <person name="Walter F."/>
            <person name="Albersmeier A."/>
            <person name="Kalinowski J."/>
            <person name="Ruckert C."/>
        </authorList>
    </citation>
    <scope>NUCLEOTIDE SEQUENCE</scope>
    <source>
        <strain evidence="1">KCTC 42651</strain>
    </source>
</reference>
<gene>
    <name evidence="1" type="ORF">GCM10017083_07060</name>
</gene>
<evidence type="ECO:0008006" key="3">
    <source>
        <dbReference type="Google" id="ProtNLM"/>
    </source>
</evidence>
<evidence type="ECO:0000313" key="2">
    <source>
        <dbReference type="Proteomes" id="UP000630353"/>
    </source>
</evidence>